<proteinExistence type="predicted"/>
<dbReference type="RefSeq" id="WP_015932158.1">
    <property type="nucleotide sequence ID" value="NC_011894.1"/>
</dbReference>
<evidence type="ECO:0000256" key="2">
    <source>
        <dbReference type="SAM" id="Phobius"/>
    </source>
</evidence>
<evidence type="ECO:0000313" key="4">
    <source>
        <dbReference type="Proteomes" id="UP000008207"/>
    </source>
</evidence>
<gene>
    <name evidence="3" type="ordered locus">Mnod_5729</name>
</gene>
<protein>
    <recommendedName>
        <fullName evidence="5">DUF5132 domain-containing protein</fullName>
    </recommendedName>
</protein>
<evidence type="ECO:0000256" key="1">
    <source>
        <dbReference type="SAM" id="MobiDB-lite"/>
    </source>
</evidence>
<feature type="transmembrane region" description="Helical" evidence="2">
    <location>
        <begin position="12"/>
        <end position="34"/>
    </location>
</feature>
<sequence length="103" mass="10815">MALLEDVLKGENLGAGLGIAVVGVVLAPVVLPVLRPLAKTVIKAGLIAYDQGRTALADLNERTGDILGEARAEIAEAAEARNREHTERPRRRAAEVQAVPSAT</sequence>
<reference evidence="3 4" key="1">
    <citation type="submission" date="2009-01" db="EMBL/GenBank/DDBJ databases">
        <title>Complete sequence of chromosome of Methylobacterium nodulans ORS 2060.</title>
        <authorList>
            <consortium name="US DOE Joint Genome Institute"/>
            <person name="Lucas S."/>
            <person name="Copeland A."/>
            <person name="Lapidus A."/>
            <person name="Glavina del Rio T."/>
            <person name="Dalin E."/>
            <person name="Tice H."/>
            <person name="Bruce D."/>
            <person name="Goodwin L."/>
            <person name="Pitluck S."/>
            <person name="Sims D."/>
            <person name="Brettin T."/>
            <person name="Detter J.C."/>
            <person name="Han C."/>
            <person name="Larimer F."/>
            <person name="Land M."/>
            <person name="Hauser L."/>
            <person name="Kyrpides N."/>
            <person name="Ivanova N."/>
            <person name="Marx C.J."/>
            <person name="Richardson P."/>
        </authorList>
    </citation>
    <scope>NUCLEOTIDE SEQUENCE [LARGE SCALE GENOMIC DNA]</scope>
    <source>
        <strain evidence="4">LMG 21967 / CNCM I-2342 / ORS 2060</strain>
    </source>
</reference>
<evidence type="ECO:0000313" key="3">
    <source>
        <dbReference type="EMBL" id="ACL60559.1"/>
    </source>
</evidence>
<evidence type="ECO:0008006" key="5">
    <source>
        <dbReference type="Google" id="ProtNLM"/>
    </source>
</evidence>
<feature type="region of interest" description="Disordered" evidence="1">
    <location>
        <begin position="79"/>
        <end position="103"/>
    </location>
</feature>
<dbReference type="EMBL" id="CP001349">
    <property type="protein sequence ID" value="ACL60559.1"/>
    <property type="molecule type" value="Genomic_DNA"/>
</dbReference>
<organism evidence="3 4">
    <name type="scientific">Methylobacterium nodulans (strain LMG 21967 / CNCM I-2342 / ORS 2060)</name>
    <dbReference type="NCBI Taxonomy" id="460265"/>
    <lineage>
        <taxon>Bacteria</taxon>
        <taxon>Pseudomonadati</taxon>
        <taxon>Pseudomonadota</taxon>
        <taxon>Alphaproteobacteria</taxon>
        <taxon>Hyphomicrobiales</taxon>
        <taxon>Methylobacteriaceae</taxon>
        <taxon>Methylobacterium</taxon>
    </lineage>
</organism>
<keyword evidence="2" id="KW-1133">Transmembrane helix</keyword>
<dbReference type="Proteomes" id="UP000008207">
    <property type="component" value="Chromosome"/>
</dbReference>
<dbReference type="OrthoDB" id="8420303at2"/>
<keyword evidence="2" id="KW-0472">Membrane</keyword>
<dbReference type="AlphaFoldDB" id="B8IRK9"/>
<keyword evidence="2" id="KW-0812">Transmembrane</keyword>
<dbReference type="InterPro" id="IPR033456">
    <property type="entry name" value="DUF5132"/>
</dbReference>
<dbReference type="STRING" id="460265.Mnod_5729"/>
<dbReference type="KEGG" id="mno:Mnod_5729"/>
<keyword evidence="4" id="KW-1185">Reference proteome</keyword>
<accession>B8IRK9</accession>
<dbReference type="HOGENOM" id="CLU_2193858_0_0_5"/>
<name>B8IRK9_METNO</name>
<dbReference type="Pfam" id="PF17195">
    <property type="entry name" value="DUF5132"/>
    <property type="match status" value="1"/>
</dbReference>